<evidence type="ECO:0000256" key="3">
    <source>
        <dbReference type="ARBA" id="ARBA00022989"/>
    </source>
</evidence>
<feature type="transmembrane region" description="Helical" evidence="5">
    <location>
        <begin position="198"/>
        <end position="214"/>
    </location>
</feature>
<organism evidence="7 8">
    <name type="scientific">Moheibacter stercoris</name>
    <dbReference type="NCBI Taxonomy" id="1628251"/>
    <lineage>
        <taxon>Bacteria</taxon>
        <taxon>Pseudomonadati</taxon>
        <taxon>Bacteroidota</taxon>
        <taxon>Flavobacteriia</taxon>
        <taxon>Flavobacteriales</taxon>
        <taxon>Weeksellaceae</taxon>
        <taxon>Moheibacter</taxon>
    </lineage>
</organism>
<keyword evidence="7" id="KW-0436">Ligase</keyword>
<keyword evidence="4 5" id="KW-0472">Membrane</keyword>
<keyword evidence="2 5" id="KW-0812">Transmembrane</keyword>
<name>A0ABV2LSG9_9FLAO</name>
<feature type="transmembrane region" description="Helical" evidence="5">
    <location>
        <begin position="358"/>
        <end position="382"/>
    </location>
</feature>
<gene>
    <name evidence="7" type="ORF">ABID46_001099</name>
</gene>
<comment type="caution">
    <text evidence="7">The sequence shown here is derived from an EMBL/GenBank/DDBJ whole genome shotgun (WGS) entry which is preliminary data.</text>
</comment>
<evidence type="ECO:0000259" key="6">
    <source>
        <dbReference type="Pfam" id="PF04932"/>
    </source>
</evidence>
<evidence type="ECO:0000256" key="2">
    <source>
        <dbReference type="ARBA" id="ARBA00022692"/>
    </source>
</evidence>
<evidence type="ECO:0000256" key="4">
    <source>
        <dbReference type="ARBA" id="ARBA00023136"/>
    </source>
</evidence>
<feature type="transmembrane region" description="Helical" evidence="5">
    <location>
        <begin position="220"/>
        <end position="237"/>
    </location>
</feature>
<protein>
    <submittedName>
        <fullName evidence="7">O-antigen ligase</fullName>
    </submittedName>
</protein>
<evidence type="ECO:0000256" key="5">
    <source>
        <dbReference type="SAM" id="Phobius"/>
    </source>
</evidence>
<feature type="transmembrane region" description="Helical" evidence="5">
    <location>
        <begin position="83"/>
        <end position="102"/>
    </location>
</feature>
<dbReference type="RefSeq" id="WP_354507876.1">
    <property type="nucleotide sequence ID" value="NZ_JBEPMO010000004.1"/>
</dbReference>
<feature type="domain" description="O-antigen ligase-related" evidence="6">
    <location>
        <begin position="207"/>
        <end position="370"/>
    </location>
</feature>
<keyword evidence="8" id="KW-1185">Reference proteome</keyword>
<reference evidence="7 8" key="1">
    <citation type="submission" date="2024-06" db="EMBL/GenBank/DDBJ databases">
        <title>Genomic Encyclopedia of Type Strains, Phase IV (KMG-IV): sequencing the most valuable type-strain genomes for metagenomic binning, comparative biology and taxonomic classification.</title>
        <authorList>
            <person name="Goeker M."/>
        </authorList>
    </citation>
    <scope>NUCLEOTIDE SEQUENCE [LARGE SCALE GENOMIC DNA]</scope>
    <source>
        <strain evidence="7 8">DSM 29388</strain>
    </source>
</reference>
<evidence type="ECO:0000313" key="8">
    <source>
        <dbReference type="Proteomes" id="UP001549146"/>
    </source>
</evidence>
<dbReference type="Proteomes" id="UP001549146">
    <property type="component" value="Unassembled WGS sequence"/>
</dbReference>
<proteinExistence type="predicted"/>
<dbReference type="Pfam" id="PF04932">
    <property type="entry name" value="Wzy_C"/>
    <property type="match status" value="1"/>
</dbReference>
<dbReference type="PANTHER" id="PTHR37422:SF13">
    <property type="entry name" value="LIPOPOLYSACCHARIDE BIOSYNTHESIS PROTEIN PA4999-RELATED"/>
    <property type="match status" value="1"/>
</dbReference>
<accession>A0ABV2LSG9</accession>
<feature type="transmembrane region" description="Helical" evidence="5">
    <location>
        <begin position="419"/>
        <end position="434"/>
    </location>
</feature>
<feature type="transmembrane region" description="Helical" evidence="5">
    <location>
        <begin position="15"/>
        <end position="32"/>
    </location>
</feature>
<keyword evidence="3 5" id="KW-1133">Transmembrane helix</keyword>
<feature type="transmembrane region" description="Helical" evidence="5">
    <location>
        <begin position="394"/>
        <end position="413"/>
    </location>
</feature>
<dbReference type="EMBL" id="JBEPMO010000004">
    <property type="protein sequence ID" value="MET3731530.1"/>
    <property type="molecule type" value="Genomic_DNA"/>
</dbReference>
<dbReference type="InterPro" id="IPR051533">
    <property type="entry name" value="WaaL-like"/>
</dbReference>
<feature type="transmembrane region" description="Helical" evidence="5">
    <location>
        <begin position="44"/>
        <end position="63"/>
    </location>
</feature>
<comment type="subcellular location">
    <subcellularLocation>
        <location evidence="1">Membrane</location>
        <topology evidence="1">Multi-pass membrane protein</topology>
    </subcellularLocation>
</comment>
<dbReference type="PANTHER" id="PTHR37422">
    <property type="entry name" value="TEICHURONIC ACID BIOSYNTHESIS PROTEIN TUAE"/>
    <property type="match status" value="1"/>
</dbReference>
<dbReference type="GO" id="GO:0016874">
    <property type="term" value="F:ligase activity"/>
    <property type="evidence" value="ECO:0007669"/>
    <property type="project" value="UniProtKB-KW"/>
</dbReference>
<dbReference type="InterPro" id="IPR007016">
    <property type="entry name" value="O-antigen_ligase-rel_domated"/>
</dbReference>
<evidence type="ECO:0000313" key="7">
    <source>
        <dbReference type="EMBL" id="MET3731530.1"/>
    </source>
</evidence>
<feature type="transmembrane region" description="Helical" evidence="5">
    <location>
        <begin position="122"/>
        <end position="146"/>
    </location>
</feature>
<evidence type="ECO:0000256" key="1">
    <source>
        <dbReference type="ARBA" id="ARBA00004141"/>
    </source>
</evidence>
<feature type="transmembrane region" description="Helical" evidence="5">
    <location>
        <begin position="166"/>
        <end position="186"/>
    </location>
</feature>
<sequence>MEGPTFLGEYSNESATYFFLIGFFILIIESLVRGKFAIPYKHHLMWILGAFILWATIATILNFDTVNQNFYKQTSGWNRFIRQNFSLLISAIVFPLFFWNIIKNNTVYENFLRIRKVLLFSFIFVSLYGFFEIAIVYLGMGFLMPVFDLFEYLPFINNNLHQGSRIGISSVTFEIPALGTYLIMVLPWMVSYIFTEKNILKYLPLGVSLILLFFSNSRSALIVILLQLIVLLILLILDPQYRKNTLSLLKYSSIAIFCLLLWNSEAIVKTVSEKADSVNFSKNLTKNVSNKSRFGIQHATLEVFKENPIIGVGLGQNTYHAIRHYPYWSTHNNWEFELKYKNQTDKSFPPNYNIYTRLAAELGVIGLGIFSILMLLCIYYSFMVWKLSNNSMRFVGVILIISFVGLSINWMQLDYFRQYGFWLCLMLLIQIMILKRKSILNE</sequence>